<evidence type="ECO:0000313" key="10">
    <source>
        <dbReference type="Proteomes" id="UP000008237"/>
    </source>
</evidence>
<proteinExistence type="inferred from homology"/>
<dbReference type="GO" id="GO:0019843">
    <property type="term" value="F:rRNA binding"/>
    <property type="evidence" value="ECO:0007669"/>
    <property type="project" value="InterPro"/>
</dbReference>
<dbReference type="InterPro" id="IPR007109">
    <property type="entry name" value="Brix"/>
</dbReference>
<dbReference type="STRING" id="610380.E2BJM3"/>
<evidence type="ECO:0000256" key="4">
    <source>
        <dbReference type="ARBA" id="ARBA00020522"/>
    </source>
</evidence>
<evidence type="ECO:0000256" key="2">
    <source>
        <dbReference type="ARBA" id="ARBA00004604"/>
    </source>
</evidence>
<protein>
    <recommendedName>
        <fullName evidence="4">Ribosome biogenesis protein BRX1 homolog</fullName>
    </recommendedName>
</protein>
<evidence type="ECO:0000256" key="5">
    <source>
        <dbReference type="ARBA" id="ARBA00022517"/>
    </source>
</evidence>
<organism evidence="10">
    <name type="scientific">Harpegnathos saltator</name>
    <name type="common">Jerdon's jumping ant</name>
    <dbReference type="NCBI Taxonomy" id="610380"/>
    <lineage>
        <taxon>Eukaryota</taxon>
        <taxon>Metazoa</taxon>
        <taxon>Ecdysozoa</taxon>
        <taxon>Arthropoda</taxon>
        <taxon>Hexapoda</taxon>
        <taxon>Insecta</taxon>
        <taxon>Pterygota</taxon>
        <taxon>Neoptera</taxon>
        <taxon>Endopterygota</taxon>
        <taxon>Hymenoptera</taxon>
        <taxon>Apocrita</taxon>
        <taxon>Aculeata</taxon>
        <taxon>Formicoidea</taxon>
        <taxon>Formicidae</taxon>
        <taxon>Ponerinae</taxon>
        <taxon>Ponerini</taxon>
        <taxon>Harpegnathos</taxon>
    </lineage>
</organism>
<name>E2BJM3_HARSA</name>
<keyword evidence="10" id="KW-1185">Reference proteome</keyword>
<dbReference type="GO" id="GO:0000027">
    <property type="term" value="P:ribosomal large subunit assembly"/>
    <property type="evidence" value="ECO:0007669"/>
    <property type="project" value="TreeGrafter"/>
</dbReference>
<feature type="domain" description="Brix" evidence="8">
    <location>
        <begin position="25"/>
        <end position="93"/>
    </location>
</feature>
<evidence type="ECO:0000313" key="9">
    <source>
        <dbReference type="EMBL" id="EFN84081.1"/>
    </source>
</evidence>
<evidence type="ECO:0000259" key="8">
    <source>
        <dbReference type="PROSITE" id="PS50833"/>
    </source>
</evidence>
<sequence length="93" mass="11365">MALKHKLIRKRKQEENNDAQPKWANRQRIFATRGINHRHRHLMEDLKILMPHHRPECKMERTKTLQMVNEMCKMKNCNKVVLFEGQLKQDLYM</sequence>
<dbReference type="OrthoDB" id="1638493at2759"/>
<dbReference type="PANTHER" id="PTHR13634">
    <property type="entry name" value="RIBOSOME BIOGENESIS PROTEIN BRIX"/>
    <property type="match status" value="1"/>
</dbReference>
<keyword evidence="5" id="KW-0690">Ribosome biogenesis</keyword>
<dbReference type="PANTHER" id="PTHR13634:SF0">
    <property type="entry name" value="RIBOSOME BIOGENESIS PROTEIN BRX1 HOMOLOG"/>
    <property type="match status" value="1"/>
</dbReference>
<feature type="region of interest" description="Disordered" evidence="7">
    <location>
        <begin position="1"/>
        <end position="22"/>
    </location>
</feature>
<accession>E2BJM3</accession>
<gene>
    <name evidence="9" type="ORF">EAI_00498</name>
</gene>
<dbReference type="GO" id="GO:0005730">
    <property type="term" value="C:nucleolus"/>
    <property type="evidence" value="ECO:0007669"/>
    <property type="project" value="UniProtKB-SubCell"/>
</dbReference>
<evidence type="ECO:0000256" key="6">
    <source>
        <dbReference type="ARBA" id="ARBA00023242"/>
    </source>
</evidence>
<evidence type="ECO:0000256" key="7">
    <source>
        <dbReference type="SAM" id="MobiDB-lite"/>
    </source>
</evidence>
<dbReference type="Proteomes" id="UP000008237">
    <property type="component" value="Unassembled WGS sequence"/>
</dbReference>
<dbReference type="InParanoid" id="E2BJM3"/>
<reference evidence="9 10" key="1">
    <citation type="journal article" date="2010" name="Science">
        <title>Genomic comparison of the ants Camponotus floridanus and Harpegnathos saltator.</title>
        <authorList>
            <person name="Bonasio R."/>
            <person name="Zhang G."/>
            <person name="Ye C."/>
            <person name="Mutti N.S."/>
            <person name="Fang X."/>
            <person name="Qin N."/>
            <person name="Donahue G."/>
            <person name="Yang P."/>
            <person name="Li Q."/>
            <person name="Li C."/>
            <person name="Zhang P."/>
            <person name="Huang Z."/>
            <person name="Berger S.L."/>
            <person name="Reinberg D."/>
            <person name="Wang J."/>
            <person name="Liebig J."/>
        </authorList>
    </citation>
    <scope>NUCLEOTIDE SEQUENCE [LARGE SCALE GENOMIC DNA]</scope>
    <source>
        <strain evidence="9 10">R22 G/1</strain>
    </source>
</reference>
<dbReference type="EMBL" id="GL448604">
    <property type="protein sequence ID" value="EFN84081.1"/>
    <property type="molecule type" value="Genomic_DNA"/>
</dbReference>
<feature type="compositionally biased region" description="Basic residues" evidence="7">
    <location>
        <begin position="1"/>
        <end position="11"/>
    </location>
</feature>
<keyword evidence="6" id="KW-0539">Nucleus</keyword>
<dbReference type="GO" id="GO:0006364">
    <property type="term" value="P:rRNA processing"/>
    <property type="evidence" value="ECO:0007669"/>
    <property type="project" value="InterPro"/>
</dbReference>
<comment type="similarity">
    <text evidence="3">Belongs to the BRX1 family.</text>
</comment>
<dbReference type="AlphaFoldDB" id="E2BJM3"/>
<evidence type="ECO:0000256" key="1">
    <source>
        <dbReference type="ARBA" id="ARBA00003439"/>
    </source>
</evidence>
<dbReference type="PROSITE" id="PS50833">
    <property type="entry name" value="BRIX"/>
    <property type="match status" value="1"/>
</dbReference>
<dbReference type="InterPro" id="IPR026532">
    <property type="entry name" value="BRX1"/>
</dbReference>
<evidence type="ECO:0000256" key="3">
    <source>
        <dbReference type="ARBA" id="ARBA00006369"/>
    </source>
</evidence>
<dbReference type="OMA" id="MVNEMCK"/>
<comment type="subcellular location">
    <subcellularLocation>
        <location evidence="2">Nucleus</location>
        <location evidence="2">Nucleolus</location>
    </subcellularLocation>
</comment>
<comment type="function">
    <text evidence="1">Required for biogenesis of the 60S ribosomal subunit.</text>
</comment>